<evidence type="ECO:0000313" key="3">
    <source>
        <dbReference type="Proteomes" id="UP000886687"/>
    </source>
</evidence>
<keyword evidence="1" id="KW-0812">Transmembrane</keyword>
<protein>
    <submittedName>
        <fullName evidence="2">Uncharacterized protein</fullName>
    </submittedName>
</protein>
<gene>
    <name evidence="2" type="ORF">JAZ04_02820</name>
</gene>
<dbReference type="EMBL" id="JAEPDI010000001">
    <property type="protein sequence ID" value="MCG7937781.1"/>
    <property type="molecule type" value="Genomic_DNA"/>
</dbReference>
<evidence type="ECO:0000256" key="1">
    <source>
        <dbReference type="SAM" id="Phobius"/>
    </source>
</evidence>
<dbReference type="Proteomes" id="UP000886687">
    <property type="component" value="Unassembled WGS sequence"/>
</dbReference>
<accession>A0A9E4K327</accession>
<comment type="caution">
    <text evidence="2">The sequence shown here is derived from an EMBL/GenBank/DDBJ whole genome shotgun (WGS) entry which is preliminary data.</text>
</comment>
<proteinExistence type="predicted"/>
<keyword evidence="1" id="KW-1133">Transmembrane helix</keyword>
<evidence type="ECO:0000313" key="2">
    <source>
        <dbReference type="EMBL" id="MCG7937781.1"/>
    </source>
</evidence>
<name>A0A9E4K327_9GAMM</name>
<feature type="transmembrane region" description="Helical" evidence="1">
    <location>
        <begin position="49"/>
        <end position="69"/>
    </location>
</feature>
<reference evidence="2" key="1">
    <citation type="journal article" date="2021" name="Proc. Natl. Acad. Sci. U.S.A.">
        <title>Global biogeography of chemosynthetic symbionts reveals both localized and globally distributed symbiont groups. .</title>
        <authorList>
            <person name="Osvatic J.T."/>
            <person name="Wilkins L.G.E."/>
            <person name="Leibrecht L."/>
            <person name="Leray M."/>
            <person name="Zauner S."/>
            <person name="Polzin J."/>
            <person name="Camacho Y."/>
            <person name="Gros O."/>
            <person name="van Gils J.A."/>
            <person name="Eisen J.A."/>
            <person name="Petersen J.M."/>
            <person name="Yuen B."/>
        </authorList>
    </citation>
    <scope>NUCLEOTIDE SEQUENCE</scope>
    <source>
        <strain evidence="2">MAGL173</strain>
    </source>
</reference>
<dbReference type="AlphaFoldDB" id="A0A9E4K327"/>
<keyword evidence="1" id="KW-0472">Membrane</keyword>
<sequence length="86" mass="9833">MKLDSDTTLMDRLALGLFNAIVGFITGLILWLAINSLFISSTTLIPFEAVLWFTLITAILGMIVHDALLTSFYARIWRFLLAWFRH</sequence>
<feature type="transmembrane region" description="Helical" evidence="1">
    <location>
        <begin position="12"/>
        <end position="34"/>
    </location>
</feature>
<organism evidence="2 3">
    <name type="scientific">Candidatus Thiodiazotropha lotti</name>
    <dbReference type="NCBI Taxonomy" id="2792787"/>
    <lineage>
        <taxon>Bacteria</taxon>
        <taxon>Pseudomonadati</taxon>
        <taxon>Pseudomonadota</taxon>
        <taxon>Gammaproteobacteria</taxon>
        <taxon>Chromatiales</taxon>
        <taxon>Sedimenticolaceae</taxon>
        <taxon>Candidatus Thiodiazotropha</taxon>
    </lineage>
</organism>